<sequence length="193" mass="22404">MDNKIRAYIFAFLSRIFSTHIEKKLLNEIQSNDDLLRTIGEGAFNYLKQNDEDVLLEELNVAFHSLFVTNNHPIESAVIDAKNEILVGLQNPVMQFYFNHGYDLNLAASSLHVPDHLAIEFGFMQNLVLQNDKMAQIKFYEEHLMMWVPPYLISTREMSDNPFYSDICDFAIDFMFEDYSSLFEEVGNELVGQ</sequence>
<evidence type="ECO:0000256" key="1">
    <source>
        <dbReference type="ARBA" id="ARBA00023186"/>
    </source>
</evidence>
<organism evidence="2">
    <name type="scientific">Sulfurovum sp. enrichment culture clone C5</name>
    <dbReference type="NCBI Taxonomy" id="497650"/>
    <lineage>
        <taxon>Bacteria</taxon>
        <taxon>Pseudomonadati</taxon>
        <taxon>Campylobacterota</taxon>
        <taxon>Epsilonproteobacteria</taxon>
        <taxon>Campylobacterales</taxon>
        <taxon>Sulfurovaceae</taxon>
        <taxon>Sulfurovum</taxon>
        <taxon>environmental samples</taxon>
    </lineage>
</organism>
<dbReference type="InterPro" id="IPR020945">
    <property type="entry name" value="DMSO/NO3_reduct_chaperone"/>
</dbReference>
<dbReference type="PANTHER" id="PTHR34227">
    <property type="entry name" value="CHAPERONE PROTEIN YCDY"/>
    <property type="match status" value="1"/>
</dbReference>
<dbReference type="AlphaFoldDB" id="A0A0S4XLR7"/>
<dbReference type="InterPro" id="IPR050289">
    <property type="entry name" value="TorD/DmsD_chaperones"/>
</dbReference>
<evidence type="ECO:0008006" key="3">
    <source>
        <dbReference type="Google" id="ProtNLM"/>
    </source>
</evidence>
<proteinExistence type="predicted"/>
<name>A0A0S4XLR7_9BACT</name>
<reference evidence="2" key="1">
    <citation type="submission" date="2015-11" db="EMBL/GenBank/DDBJ databases">
        <authorList>
            <person name="Zhang Y."/>
            <person name="Guo Z."/>
        </authorList>
    </citation>
    <scope>NUCLEOTIDE SEQUENCE</scope>
    <source>
        <strain evidence="2">BN30871</strain>
    </source>
</reference>
<gene>
    <name evidence="2" type="ORF">BN3087_100009</name>
</gene>
<protein>
    <recommendedName>
        <fullName evidence="3">Dehydrogenase</fullName>
    </recommendedName>
</protein>
<keyword evidence="1" id="KW-0143">Chaperone</keyword>
<dbReference type="Gene3D" id="1.10.3480.10">
    <property type="entry name" value="TorD-like"/>
    <property type="match status" value="1"/>
</dbReference>
<dbReference type="SUPFAM" id="SSF89155">
    <property type="entry name" value="TorD-like"/>
    <property type="match status" value="1"/>
</dbReference>
<dbReference type="EMBL" id="FAXN01000002">
    <property type="protein sequence ID" value="CUV64940.1"/>
    <property type="molecule type" value="Genomic_DNA"/>
</dbReference>
<evidence type="ECO:0000313" key="2">
    <source>
        <dbReference type="EMBL" id="CUV64940.1"/>
    </source>
</evidence>
<dbReference type="InterPro" id="IPR036411">
    <property type="entry name" value="TorD-like_sf"/>
</dbReference>
<dbReference type="Pfam" id="PF02613">
    <property type="entry name" value="Nitrate_red_del"/>
    <property type="match status" value="1"/>
</dbReference>
<dbReference type="PANTHER" id="PTHR34227:SF1">
    <property type="entry name" value="DIMETHYL SULFOXIDE REDUCTASE CHAPERONE-RELATED"/>
    <property type="match status" value="1"/>
</dbReference>
<accession>A0A0S4XLR7</accession>